<keyword evidence="2" id="KW-1003">Cell membrane</keyword>
<keyword evidence="3 10" id="KW-0716">Sensory transduction</keyword>
<reference evidence="11" key="1">
    <citation type="journal article" date="2021" name="Mol. Ecol. Resour.">
        <title>Apolygus lucorum genome provides insights into omnivorousness and mesophyll feeding.</title>
        <authorList>
            <person name="Liu Y."/>
            <person name="Liu H."/>
            <person name="Wang H."/>
            <person name="Huang T."/>
            <person name="Liu B."/>
            <person name="Yang B."/>
            <person name="Yin L."/>
            <person name="Li B."/>
            <person name="Zhang Y."/>
            <person name="Zhang S."/>
            <person name="Jiang F."/>
            <person name="Zhang X."/>
            <person name="Ren Y."/>
            <person name="Wang B."/>
            <person name="Wang S."/>
            <person name="Lu Y."/>
            <person name="Wu K."/>
            <person name="Fan W."/>
            <person name="Wang G."/>
        </authorList>
    </citation>
    <scope>NUCLEOTIDE SEQUENCE</scope>
    <source>
        <strain evidence="11">12Hb</strain>
    </source>
</reference>
<dbReference type="AlphaFoldDB" id="A0A8S9Y0Z7"/>
<name>A0A8S9Y0Z7_APOLU</name>
<evidence type="ECO:0000313" key="11">
    <source>
        <dbReference type="EMBL" id="KAF6214514.1"/>
    </source>
</evidence>
<evidence type="ECO:0000256" key="6">
    <source>
        <dbReference type="ARBA" id="ARBA00022989"/>
    </source>
</evidence>
<evidence type="ECO:0000256" key="7">
    <source>
        <dbReference type="ARBA" id="ARBA00023136"/>
    </source>
</evidence>
<evidence type="ECO:0000256" key="4">
    <source>
        <dbReference type="ARBA" id="ARBA00022692"/>
    </source>
</evidence>
<comment type="caution">
    <text evidence="10">Lacks conserved residue(s) required for the propagation of feature annotation.</text>
</comment>
<comment type="caution">
    <text evidence="11">The sequence shown here is derived from an EMBL/GenBank/DDBJ whole genome shotgun (WGS) entry which is preliminary data.</text>
</comment>
<feature type="transmembrane region" description="Helical" evidence="10">
    <location>
        <begin position="316"/>
        <end position="339"/>
    </location>
</feature>
<keyword evidence="9 10" id="KW-0807">Transducer</keyword>
<keyword evidence="5 10" id="KW-0552">Olfaction</keyword>
<dbReference type="Pfam" id="PF02949">
    <property type="entry name" value="7tm_6"/>
    <property type="match status" value="1"/>
</dbReference>
<dbReference type="PANTHER" id="PTHR21137">
    <property type="entry name" value="ODORANT RECEPTOR"/>
    <property type="match status" value="1"/>
</dbReference>
<keyword evidence="6 10" id="KW-1133">Transmembrane helix</keyword>
<evidence type="ECO:0000313" key="12">
    <source>
        <dbReference type="Proteomes" id="UP000466442"/>
    </source>
</evidence>
<accession>A0A8S9Y0Z7</accession>
<feature type="transmembrane region" description="Helical" evidence="10">
    <location>
        <begin position="48"/>
        <end position="71"/>
    </location>
</feature>
<protein>
    <recommendedName>
        <fullName evidence="10">Odorant receptor</fullName>
    </recommendedName>
</protein>
<evidence type="ECO:0000256" key="1">
    <source>
        <dbReference type="ARBA" id="ARBA00004651"/>
    </source>
</evidence>
<evidence type="ECO:0000256" key="2">
    <source>
        <dbReference type="ARBA" id="ARBA00022475"/>
    </source>
</evidence>
<comment type="similarity">
    <text evidence="10">Belongs to the insect chemoreceptor superfamily. Heteromeric odorant receptor channel (TC 1.A.69) family.</text>
</comment>
<evidence type="ECO:0000256" key="5">
    <source>
        <dbReference type="ARBA" id="ARBA00022725"/>
    </source>
</evidence>
<feature type="transmembrane region" description="Helical" evidence="10">
    <location>
        <begin position="141"/>
        <end position="163"/>
    </location>
</feature>
<keyword evidence="12" id="KW-1185">Reference proteome</keyword>
<keyword evidence="4 10" id="KW-0812">Transmembrane</keyword>
<dbReference type="EMBL" id="WIXP02000002">
    <property type="protein sequence ID" value="KAF6214514.1"/>
    <property type="molecule type" value="Genomic_DNA"/>
</dbReference>
<evidence type="ECO:0000256" key="9">
    <source>
        <dbReference type="ARBA" id="ARBA00023224"/>
    </source>
</evidence>
<dbReference type="GO" id="GO:0005886">
    <property type="term" value="C:plasma membrane"/>
    <property type="evidence" value="ECO:0007669"/>
    <property type="project" value="UniProtKB-SubCell"/>
</dbReference>
<comment type="subcellular location">
    <subcellularLocation>
        <location evidence="1 10">Cell membrane</location>
        <topology evidence="1 10">Multi-pass membrane protein</topology>
    </subcellularLocation>
</comment>
<feature type="transmembrane region" description="Helical" evidence="10">
    <location>
        <begin position="288"/>
        <end position="310"/>
    </location>
</feature>
<sequence>MRGTMELDDEEVMQTLQESGLRTWIGVIAGFRFAQQPRFQGTLKGRIYWWYEIFTDLSVAINAISLFAAFLAPQFRMIERCLTCFPVASCLLCLFMSNYPRFKRKNFRSLVEEYENSFSDSQYRHHLEEQIRRGAKHTRSVTMCLVLLEFISMFIFCLILPVLNEATGFAFGPRRLAIPSLWLWDPLAGFWNYMAVVFVQLCGSVFVNLKKIGFLESFFVYASRQICMFTHLRYNLGKITDPLIVNDDGKVDVKEFTGSNRYLMKRKLIGWVKNHQNCLRLFEDLVKLYQWPLLVYFGATILILCSATYVTSDNSIDAQTCVICGVFALGIFFELLFICRTGDRIKHESEKLLGALNGKNTFLLKSDEYKYLKMIMTRCQSESVINASGGFPLTITTFIAITKSSYSYYTLLKKVNGQTD</sequence>
<dbReference type="Proteomes" id="UP000466442">
    <property type="component" value="Unassembled WGS sequence"/>
</dbReference>
<feature type="transmembrane region" description="Helical" evidence="10">
    <location>
        <begin position="77"/>
        <end position="99"/>
    </location>
</feature>
<organism evidence="11 12">
    <name type="scientific">Apolygus lucorum</name>
    <name type="common">Small green plant bug</name>
    <name type="synonym">Lygocoris lucorum</name>
    <dbReference type="NCBI Taxonomy" id="248454"/>
    <lineage>
        <taxon>Eukaryota</taxon>
        <taxon>Metazoa</taxon>
        <taxon>Ecdysozoa</taxon>
        <taxon>Arthropoda</taxon>
        <taxon>Hexapoda</taxon>
        <taxon>Insecta</taxon>
        <taxon>Pterygota</taxon>
        <taxon>Neoptera</taxon>
        <taxon>Paraneoptera</taxon>
        <taxon>Hemiptera</taxon>
        <taxon>Heteroptera</taxon>
        <taxon>Panheteroptera</taxon>
        <taxon>Cimicomorpha</taxon>
        <taxon>Miridae</taxon>
        <taxon>Mirini</taxon>
        <taxon>Apolygus</taxon>
    </lineage>
</organism>
<dbReference type="PANTHER" id="PTHR21137:SF35">
    <property type="entry name" value="ODORANT RECEPTOR 19A-RELATED"/>
    <property type="match status" value="1"/>
</dbReference>
<dbReference type="InterPro" id="IPR004117">
    <property type="entry name" value="7tm6_olfct_rcpt"/>
</dbReference>
<evidence type="ECO:0000256" key="10">
    <source>
        <dbReference type="RuleBase" id="RU351113"/>
    </source>
</evidence>
<keyword evidence="8 10" id="KW-0675">Receptor</keyword>
<gene>
    <name evidence="11" type="ORF">GE061_009257</name>
</gene>
<dbReference type="GO" id="GO:0007165">
    <property type="term" value="P:signal transduction"/>
    <property type="evidence" value="ECO:0007669"/>
    <property type="project" value="UniProtKB-KW"/>
</dbReference>
<feature type="transmembrane region" description="Helical" evidence="10">
    <location>
        <begin position="190"/>
        <end position="209"/>
    </location>
</feature>
<keyword evidence="7 10" id="KW-0472">Membrane</keyword>
<dbReference type="GO" id="GO:0004984">
    <property type="term" value="F:olfactory receptor activity"/>
    <property type="evidence" value="ECO:0007669"/>
    <property type="project" value="InterPro"/>
</dbReference>
<evidence type="ECO:0000256" key="8">
    <source>
        <dbReference type="ARBA" id="ARBA00023170"/>
    </source>
</evidence>
<dbReference type="GO" id="GO:0005549">
    <property type="term" value="F:odorant binding"/>
    <property type="evidence" value="ECO:0007669"/>
    <property type="project" value="InterPro"/>
</dbReference>
<evidence type="ECO:0000256" key="3">
    <source>
        <dbReference type="ARBA" id="ARBA00022606"/>
    </source>
</evidence>
<proteinExistence type="inferred from homology"/>
<dbReference type="OrthoDB" id="6597368at2759"/>